<evidence type="ECO:0000313" key="9">
    <source>
        <dbReference type="EMBL" id="ORE05995.1"/>
    </source>
</evidence>
<name>A0A1X0R1U4_RHIZD</name>
<evidence type="ECO:0000256" key="7">
    <source>
        <dbReference type="ARBA" id="ARBA00023239"/>
    </source>
</evidence>
<protein>
    <submittedName>
        <fullName evidence="9">DUF159-domain-containing protein</fullName>
    </submittedName>
</protein>
<gene>
    <name evidence="9" type="ORF">BCV72DRAFT_208264</name>
</gene>
<dbReference type="VEuPathDB" id="FungiDB:BCV72DRAFT_208264"/>
<dbReference type="GO" id="GO:0003697">
    <property type="term" value="F:single-stranded DNA binding"/>
    <property type="evidence" value="ECO:0007669"/>
    <property type="project" value="InterPro"/>
</dbReference>
<keyword evidence="4" id="KW-0378">Hydrolase</keyword>
<organism evidence="9">
    <name type="scientific">Rhizopus microsporus var. microsporus</name>
    <dbReference type="NCBI Taxonomy" id="86635"/>
    <lineage>
        <taxon>Eukaryota</taxon>
        <taxon>Fungi</taxon>
        <taxon>Fungi incertae sedis</taxon>
        <taxon>Mucoromycota</taxon>
        <taxon>Mucoromycotina</taxon>
        <taxon>Mucoromycetes</taxon>
        <taxon>Mucorales</taxon>
        <taxon>Mucorineae</taxon>
        <taxon>Rhizopodaceae</taxon>
        <taxon>Rhizopus</taxon>
    </lineage>
</organism>
<keyword evidence="6" id="KW-0238">DNA-binding</keyword>
<dbReference type="GO" id="GO:0006508">
    <property type="term" value="P:proteolysis"/>
    <property type="evidence" value="ECO:0007669"/>
    <property type="project" value="UniProtKB-KW"/>
</dbReference>
<evidence type="ECO:0000256" key="8">
    <source>
        <dbReference type="SAM" id="MobiDB-lite"/>
    </source>
</evidence>
<keyword evidence="3" id="KW-0227">DNA damage</keyword>
<feature type="region of interest" description="Disordered" evidence="8">
    <location>
        <begin position="234"/>
        <end position="284"/>
    </location>
</feature>
<comment type="similarity">
    <text evidence="1">Belongs to the SOS response-associated peptidase family.</text>
</comment>
<dbReference type="AlphaFoldDB" id="A0A1X0R1U4"/>
<proteinExistence type="inferred from homology"/>
<dbReference type="GO" id="GO:0008233">
    <property type="term" value="F:peptidase activity"/>
    <property type="evidence" value="ECO:0007669"/>
    <property type="project" value="UniProtKB-KW"/>
</dbReference>
<feature type="compositionally biased region" description="Basic and acidic residues" evidence="8">
    <location>
        <begin position="242"/>
        <end position="252"/>
    </location>
</feature>
<evidence type="ECO:0000256" key="6">
    <source>
        <dbReference type="ARBA" id="ARBA00023125"/>
    </source>
</evidence>
<evidence type="ECO:0000256" key="1">
    <source>
        <dbReference type="ARBA" id="ARBA00008136"/>
    </source>
</evidence>
<dbReference type="GO" id="GO:0106300">
    <property type="term" value="P:protein-DNA covalent cross-linking repair"/>
    <property type="evidence" value="ECO:0007669"/>
    <property type="project" value="InterPro"/>
</dbReference>
<evidence type="ECO:0000256" key="3">
    <source>
        <dbReference type="ARBA" id="ARBA00022763"/>
    </source>
</evidence>
<keyword evidence="7" id="KW-0456">Lyase</keyword>
<dbReference type="Gene3D" id="3.90.1680.10">
    <property type="entry name" value="SOS response associated peptidase-like"/>
    <property type="match status" value="1"/>
</dbReference>
<evidence type="ECO:0000256" key="5">
    <source>
        <dbReference type="ARBA" id="ARBA00023124"/>
    </source>
</evidence>
<dbReference type="SUPFAM" id="SSF143081">
    <property type="entry name" value="BB1717-like"/>
    <property type="match status" value="1"/>
</dbReference>
<sequence>MCGRFVCFLNPEQIVERLHRDNYCCEDVQVDCQDFRPSYNVAPKHQIVTLYENNNQKSLKTMEWGYVPSWIKKLPINRPINARQETLEQTKGFYVSSKDTHRCVVVAEGFYEWKKLGNGTKQPYYIKRKDGQLMMFAGLYDINELTDKSYTCAIVTTEASKEFSSIHTRMPVILNQDQVNTWIDGSIPWSSRVIDLMKSFEGELESYQVTDKVGSVKNDFPGLVKPIDSQRGSISQFLKPQCPDEEKNKEIAPFDMDDTNKKRKSNQQEKITHFFNNNNKRKRN</sequence>
<accession>A0A1X0R1U4</accession>
<dbReference type="PANTHER" id="PTHR13604">
    <property type="entry name" value="DC12-RELATED"/>
    <property type="match status" value="1"/>
</dbReference>
<keyword evidence="2" id="KW-0645">Protease</keyword>
<dbReference type="InterPro" id="IPR036590">
    <property type="entry name" value="SRAP-like"/>
</dbReference>
<dbReference type="Pfam" id="PF02586">
    <property type="entry name" value="SRAP"/>
    <property type="match status" value="1"/>
</dbReference>
<dbReference type="EMBL" id="KV921932">
    <property type="protein sequence ID" value="ORE05995.1"/>
    <property type="molecule type" value="Genomic_DNA"/>
</dbReference>
<dbReference type="OrthoDB" id="2111841at2759"/>
<dbReference type="GO" id="GO:0016829">
    <property type="term" value="F:lyase activity"/>
    <property type="evidence" value="ECO:0007669"/>
    <property type="project" value="UniProtKB-KW"/>
</dbReference>
<dbReference type="InterPro" id="IPR003738">
    <property type="entry name" value="SRAP"/>
</dbReference>
<evidence type="ECO:0000256" key="2">
    <source>
        <dbReference type="ARBA" id="ARBA00022670"/>
    </source>
</evidence>
<dbReference type="Proteomes" id="UP000242414">
    <property type="component" value="Unassembled WGS sequence"/>
</dbReference>
<keyword evidence="5" id="KW-0190">Covalent protein-DNA linkage</keyword>
<evidence type="ECO:0000256" key="4">
    <source>
        <dbReference type="ARBA" id="ARBA00022801"/>
    </source>
</evidence>
<dbReference type="PANTHER" id="PTHR13604:SF0">
    <property type="entry name" value="ABASIC SITE PROCESSING PROTEIN HMCES"/>
    <property type="match status" value="1"/>
</dbReference>
<reference evidence="9" key="1">
    <citation type="journal article" date="2016" name="Proc. Natl. Acad. Sci. U.S.A.">
        <title>Lipid metabolic changes in an early divergent fungus govern the establishment of a mutualistic symbiosis with endobacteria.</title>
        <authorList>
            <person name="Lastovetsky O.A."/>
            <person name="Gaspar M.L."/>
            <person name="Mondo S.J."/>
            <person name="LaButti K.M."/>
            <person name="Sandor L."/>
            <person name="Grigoriev I.V."/>
            <person name="Henry S.A."/>
            <person name="Pawlowska T.E."/>
        </authorList>
    </citation>
    <scope>NUCLEOTIDE SEQUENCE [LARGE SCALE GENOMIC DNA]</scope>
    <source>
        <strain evidence="9">ATCC 52814</strain>
    </source>
</reference>